<comment type="similarity">
    <text evidence="2 8">Belongs to the ATG22 family.</text>
</comment>
<organism evidence="10 11">
    <name type="scientific">Tilletiopsis washingtonensis</name>
    <dbReference type="NCBI Taxonomy" id="58919"/>
    <lineage>
        <taxon>Eukaryota</taxon>
        <taxon>Fungi</taxon>
        <taxon>Dikarya</taxon>
        <taxon>Basidiomycota</taxon>
        <taxon>Ustilaginomycotina</taxon>
        <taxon>Exobasidiomycetes</taxon>
        <taxon>Entylomatales</taxon>
        <taxon>Entylomatales incertae sedis</taxon>
        <taxon>Tilletiopsis</taxon>
    </lineage>
</organism>
<dbReference type="Gene3D" id="1.20.1250.20">
    <property type="entry name" value="MFS general substrate transporter like domains"/>
    <property type="match status" value="1"/>
</dbReference>
<feature type="transmembrane region" description="Helical" evidence="8">
    <location>
        <begin position="158"/>
        <end position="177"/>
    </location>
</feature>
<dbReference type="OrthoDB" id="42657at2759"/>
<evidence type="ECO:0000256" key="2">
    <source>
        <dbReference type="ARBA" id="ARBA00006978"/>
    </source>
</evidence>
<feature type="transmembrane region" description="Helical" evidence="8">
    <location>
        <begin position="508"/>
        <end position="525"/>
    </location>
</feature>
<feature type="transmembrane region" description="Helical" evidence="8">
    <location>
        <begin position="411"/>
        <end position="432"/>
    </location>
</feature>
<dbReference type="GO" id="GO:0006914">
    <property type="term" value="P:autophagy"/>
    <property type="evidence" value="ECO:0007669"/>
    <property type="project" value="UniProtKB-KW"/>
</dbReference>
<comment type="function">
    <text evidence="8">Vacuolar effluxer which mediate the efflux of amino acids resulting from autophagic degradation. The release of autophagic amino acids allows the maintenance of protein synthesis and viability during nitrogen starvation.</text>
</comment>
<dbReference type="InterPro" id="IPR050495">
    <property type="entry name" value="ATG22/LtaA_families"/>
</dbReference>
<evidence type="ECO:0000256" key="7">
    <source>
        <dbReference type="ARBA" id="ARBA00023136"/>
    </source>
</evidence>
<feature type="transmembrane region" description="Helical" evidence="8">
    <location>
        <begin position="127"/>
        <end position="146"/>
    </location>
</feature>
<dbReference type="SUPFAM" id="SSF103473">
    <property type="entry name" value="MFS general substrate transporter"/>
    <property type="match status" value="1"/>
</dbReference>
<keyword evidence="8" id="KW-0029">Amino-acid transport</keyword>
<keyword evidence="3 8" id="KW-0813">Transport</keyword>
<dbReference type="GO" id="GO:0005774">
    <property type="term" value="C:vacuolar membrane"/>
    <property type="evidence" value="ECO:0007669"/>
    <property type="project" value="UniProtKB-SubCell"/>
</dbReference>
<evidence type="ECO:0000256" key="5">
    <source>
        <dbReference type="ARBA" id="ARBA00022989"/>
    </source>
</evidence>
<comment type="subcellular location">
    <subcellularLocation>
        <location evidence="1 8">Vacuole membrane</location>
        <topology evidence="1 8">Multi-pass membrane protein</topology>
    </subcellularLocation>
</comment>
<evidence type="ECO:0000256" key="3">
    <source>
        <dbReference type="ARBA" id="ARBA00022448"/>
    </source>
</evidence>
<name>A0A316Z950_9BASI</name>
<keyword evidence="4 8" id="KW-0812">Transmembrane</keyword>
<evidence type="ECO:0000256" key="6">
    <source>
        <dbReference type="ARBA" id="ARBA00023006"/>
    </source>
</evidence>
<dbReference type="InterPro" id="IPR036259">
    <property type="entry name" value="MFS_trans_sf"/>
</dbReference>
<dbReference type="STRING" id="58919.A0A316Z950"/>
<protein>
    <recommendedName>
        <fullName evidence="8">Autophagy-related protein</fullName>
    </recommendedName>
</protein>
<dbReference type="PANTHER" id="PTHR23519">
    <property type="entry name" value="AUTOPHAGY-RELATED PROTEIN 22"/>
    <property type="match status" value="1"/>
</dbReference>
<evidence type="ECO:0000256" key="8">
    <source>
        <dbReference type="RuleBase" id="RU363073"/>
    </source>
</evidence>
<dbReference type="Pfam" id="PF11700">
    <property type="entry name" value="ATG22"/>
    <property type="match status" value="1"/>
</dbReference>
<keyword evidence="7 8" id="KW-0472">Membrane</keyword>
<dbReference type="GeneID" id="37272878"/>
<feature type="transmembrane region" description="Helical" evidence="8">
    <location>
        <begin position="286"/>
        <end position="308"/>
    </location>
</feature>
<feature type="transmembrane region" description="Helical" evidence="8">
    <location>
        <begin position="380"/>
        <end position="399"/>
    </location>
</feature>
<keyword evidence="8" id="KW-0926">Vacuole</keyword>
<keyword evidence="6 8" id="KW-0072">Autophagy</keyword>
<keyword evidence="5 8" id="KW-1133">Transmembrane helix</keyword>
<evidence type="ECO:0000256" key="4">
    <source>
        <dbReference type="ARBA" id="ARBA00022692"/>
    </source>
</evidence>
<gene>
    <name evidence="10" type="ORF">FA09DRAFT_361276</name>
</gene>
<dbReference type="AlphaFoldDB" id="A0A316Z950"/>
<dbReference type="Proteomes" id="UP000245946">
    <property type="component" value="Unassembled WGS sequence"/>
</dbReference>
<accession>A0A316Z950</accession>
<dbReference type="GO" id="GO:0006865">
    <property type="term" value="P:amino acid transport"/>
    <property type="evidence" value="ECO:0007669"/>
    <property type="project" value="UniProtKB-KW"/>
</dbReference>
<feature type="transmembrane region" description="Helical" evidence="8">
    <location>
        <begin position="66"/>
        <end position="84"/>
    </location>
</feature>
<proteinExistence type="inferred from homology"/>
<reference evidence="10 11" key="1">
    <citation type="journal article" date="2018" name="Mol. Biol. Evol.">
        <title>Broad Genomic Sampling Reveals a Smut Pathogenic Ancestry of the Fungal Clade Ustilaginomycotina.</title>
        <authorList>
            <person name="Kijpornyongpan T."/>
            <person name="Mondo S.J."/>
            <person name="Barry K."/>
            <person name="Sandor L."/>
            <person name="Lee J."/>
            <person name="Lipzen A."/>
            <person name="Pangilinan J."/>
            <person name="LaButti K."/>
            <person name="Hainaut M."/>
            <person name="Henrissat B."/>
            <person name="Grigoriev I.V."/>
            <person name="Spatafora J.W."/>
            <person name="Aime M.C."/>
        </authorList>
    </citation>
    <scope>NUCLEOTIDE SEQUENCE [LARGE SCALE GENOMIC DNA]</scope>
    <source>
        <strain evidence="10 11">MCA 4186</strain>
    </source>
</reference>
<feature type="transmembrane region" description="Helical" evidence="8">
    <location>
        <begin position="345"/>
        <end position="368"/>
    </location>
</feature>
<dbReference type="RefSeq" id="XP_025597751.1">
    <property type="nucleotide sequence ID" value="XM_025745334.1"/>
</dbReference>
<dbReference type="PANTHER" id="PTHR23519:SF5">
    <property type="entry name" value="AUTOPHAGY-RELATED PROTEIN"/>
    <property type="match status" value="1"/>
</dbReference>
<feature type="transmembrane region" description="Helical" evidence="8">
    <location>
        <begin position="183"/>
        <end position="204"/>
    </location>
</feature>
<evidence type="ECO:0000313" key="10">
    <source>
        <dbReference type="EMBL" id="PWN97472.1"/>
    </source>
</evidence>
<evidence type="ECO:0000256" key="1">
    <source>
        <dbReference type="ARBA" id="ARBA00004128"/>
    </source>
</evidence>
<dbReference type="InterPro" id="IPR024671">
    <property type="entry name" value="Atg22-like"/>
</dbReference>
<feature type="transmembrane region" description="Helical" evidence="8">
    <location>
        <begin position="248"/>
        <end position="274"/>
    </location>
</feature>
<keyword evidence="11" id="KW-1185">Reference proteome</keyword>
<sequence length="562" mass="61228">MSATRPVHRRQDTDAGVTDGASDKAASVRQAPSASSSDDTLAAALLVSAQDKTAALPKWTTSRKELWSYYIYYIGCSGLGPFNYSPGQLQNLITLAAAAAGGDTCGGEGQDVCRLAWAGAERTPQSITLLANGISFAVQAALFLVIGSLADYGTWRPWILIVSTLISVGISFAWLGVTDPASWRIGVALYIIGLIFYQTSLTYWTAAFPGLARDLPEMRESAAALAETPPRTTAEEHHKLDTMSRNRIANIAFAVCSLGELVVLAIIQGMLISLKSDSSTEANTRALSIATAFTGGVWLLVALPWFILEKRRPGRNLPVGQSYWTVGFVTIAQTCRHVWKLKQTLLYLVFYFIMGDALNTSVTVISTVQNSLISFSGQTFNLLLIVGIAAQGVGIYAFWRVQHHWKLGTVTMLKVVCGFIVLLQVWGLIGIFTLRFGFHNVWEAYAYQAFYGLFVCPWYAYSQTGISEVSPRGLEFQVFSLLNLVGRTSSFVGPFVSSALADYGNQSLPFYFLLGMAILGSLFLIPMDAAKARKEQARFIAQQVPEAQRTSGAAYTTTHELV</sequence>
<dbReference type="EMBL" id="KZ819295">
    <property type="protein sequence ID" value="PWN97472.1"/>
    <property type="molecule type" value="Genomic_DNA"/>
</dbReference>
<evidence type="ECO:0000313" key="11">
    <source>
        <dbReference type="Proteomes" id="UP000245946"/>
    </source>
</evidence>
<evidence type="ECO:0000256" key="9">
    <source>
        <dbReference type="SAM" id="MobiDB-lite"/>
    </source>
</evidence>
<feature type="region of interest" description="Disordered" evidence="9">
    <location>
        <begin position="1"/>
        <end position="35"/>
    </location>
</feature>